<evidence type="ECO:0000313" key="5">
    <source>
        <dbReference type="Proteomes" id="UP000005143"/>
    </source>
</evidence>
<comment type="caution">
    <text evidence="4">The sequence shown here is derived from an EMBL/GenBank/DDBJ whole genome shotgun (WGS) entry which is preliminary data.</text>
</comment>
<gene>
    <name evidence="4" type="ORF">PAI11_38650</name>
</gene>
<organism evidence="4 5">
    <name type="scientific">Patulibacter medicamentivorans</name>
    <dbReference type="NCBI Taxonomy" id="1097667"/>
    <lineage>
        <taxon>Bacteria</taxon>
        <taxon>Bacillati</taxon>
        <taxon>Actinomycetota</taxon>
        <taxon>Thermoleophilia</taxon>
        <taxon>Solirubrobacterales</taxon>
        <taxon>Patulibacteraceae</taxon>
        <taxon>Patulibacter</taxon>
    </lineage>
</organism>
<proteinExistence type="predicted"/>
<dbReference type="GO" id="GO:0006629">
    <property type="term" value="P:lipid metabolic process"/>
    <property type="evidence" value="ECO:0007669"/>
    <property type="project" value="UniProtKB-KW"/>
</dbReference>
<dbReference type="SUPFAM" id="SSF52151">
    <property type="entry name" value="FabD/lysophospholipase-like"/>
    <property type="match status" value="1"/>
</dbReference>
<evidence type="ECO:0000256" key="2">
    <source>
        <dbReference type="SAM" id="MobiDB-lite"/>
    </source>
</evidence>
<dbReference type="AlphaFoldDB" id="H0EAJ1"/>
<feature type="compositionally biased region" description="Low complexity" evidence="2">
    <location>
        <begin position="9"/>
        <end position="26"/>
    </location>
</feature>
<feature type="region of interest" description="Disordered" evidence="2">
    <location>
        <begin position="1"/>
        <end position="29"/>
    </location>
</feature>
<dbReference type="InterPro" id="IPR016035">
    <property type="entry name" value="Acyl_Trfase/lysoPLipase"/>
</dbReference>
<dbReference type="EMBL" id="AGUD01000295">
    <property type="protein sequence ID" value="EHN09318.1"/>
    <property type="molecule type" value="Genomic_DNA"/>
</dbReference>
<evidence type="ECO:0000259" key="3">
    <source>
        <dbReference type="Pfam" id="PF01734"/>
    </source>
</evidence>
<dbReference type="Pfam" id="PF01734">
    <property type="entry name" value="Patatin"/>
    <property type="match status" value="1"/>
</dbReference>
<sequence>MAEPDADPGDAAGLAAPGGPASAAAARSPDIGGATATRAVRDIARAEVDLVRAQLKAADGLEPEHLEQLRYLLSLARLTVFEPGAAGGGPVGARPDVDLSAELSGFRGRVLAELTTARRNGGDGPTLLAAAVGMLERLREPLAEQRAALVAAHGNAFSADELDAEVGTRVLVNAAGGGGGAGYVYLGAYARLDEAGIAPAYVIGASIGALMGVFRARHREPDWPQLDAIAKATDRRSLFMSSATKRRFGMPGLLPLRLRRAFGEVFAMPDGEAITLADLEIPYEAVVAGVRRRPFQRLPRHFRADATEATLEDPTARQSPSQVAPAIATRMWQATAFFDPRLVEPVVIGAEPGTTACRALDAAGFSASIPGVLHYDLMPDDDSPGAQAFGELMERRQLAALIDGGMVANVPAELAWRRVQAGRLGTRNALVLAFDCFQPQWDPRHLWLHPITQAVKVQLRRNALFADVMVQFTPTLSPANLVPSPDAIDRAREWGRASLDPALPLIRELLRPVRWTG</sequence>
<feature type="domain" description="PNPLA" evidence="3">
    <location>
        <begin position="176"/>
        <end position="416"/>
    </location>
</feature>
<protein>
    <recommendedName>
        <fullName evidence="3">PNPLA domain-containing protein</fullName>
    </recommendedName>
</protein>
<dbReference type="Proteomes" id="UP000005143">
    <property type="component" value="Unassembled WGS sequence"/>
</dbReference>
<keyword evidence="1" id="KW-0443">Lipid metabolism</keyword>
<keyword evidence="5" id="KW-1185">Reference proteome</keyword>
<dbReference type="Gene3D" id="3.40.1090.10">
    <property type="entry name" value="Cytosolic phospholipase A2 catalytic domain"/>
    <property type="match status" value="1"/>
</dbReference>
<accession>H0EAJ1</accession>
<evidence type="ECO:0000256" key="1">
    <source>
        <dbReference type="ARBA" id="ARBA00023098"/>
    </source>
</evidence>
<reference evidence="4 5" key="1">
    <citation type="journal article" date="2013" name="Biodegradation">
        <title>Quantitative proteomic analysis of ibuprofen-degrading Patulibacter sp. strain I11.</title>
        <authorList>
            <person name="Almeida B."/>
            <person name="Kjeldal H."/>
            <person name="Lolas I."/>
            <person name="Knudsen A.D."/>
            <person name="Carvalho G."/>
            <person name="Nielsen K.L."/>
            <person name="Barreto Crespo M.T."/>
            <person name="Stensballe A."/>
            <person name="Nielsen J.L."/>
        </authorList>
    </citation>
    <scope>NUCLEOTIDE SEQUENCE [LARGE SCALE GENOMIC DNA]</scope>
    <source>
        <strain evidence="4 5">I11</strain>
    </source>
</reference>
<evidence type="ECO:0000313" key="4">
    <source>
        <dbReference type="EMBL" id="EHN09318.1"/>
    </source>
</evidence>
<dbReference type="PATRIC" id="fig|1097667.3.peg.3830"/>
<name>H0EAJ1_9ACTN</name>
<dbReference type="RefSeq" id="WP_007578328.1">
    <property type="nucleotide sequence ID" value="NZ_AGUD01000295.1"/>
</dbReference>
<dbReference type="OrthoDB" id="7053183at2"/>
<dbReference type="InterPro" id="IPR002641">
    <property type="entry name" value="PNPLA_dom"/>
</dbReference>